<dbReference type="Proteomes" id="UP000286045">
    <property type="component" value="Unassembled WGS sequence"/>
</dbReference>
<proteinExistence type="predicted"/>
<name>A0A439CVD1_9PEZI</name>
<keyword evidence="1" id="KW-0175">Coiled coil</keyword>
<sequence length="201" mass="21702">MAAQPDFNTVSTKFAEIGQESALCQNLPGVGNGIMILDGIRIMMNRLERRLGARIRGLDRRMGRLEGRMGRLEGRMDGLEGRMGRLEGQMRRLEGRMGGLGEAVKASEKNTLARIMNSGIVLSPGGNARLMPLYSSANEVVNRFPRTTAELNNMTGVALTAVLLQLGLPGKGGVAEKKSRLLFHSGVGTSMLNPEHQACVV</sequence>
<reference evidence="2 3" key="1">
    <citation type="submission" date="2018-12" db="EMBL/GenBank/DDBJ databases">
        <title>Draft genome sequence of Xylaria grammica IHI A82.</title>
        <authorList>
            <person name="Buettner E."/>
            <person name="Kellner H."/>
        </authorList>
    </citation>
    <scope>NUCLEOTIDE SEQUENCE [LARGE SCALE GENOMIC DNA]</scope>
    <source>
        <strain evidence="2 3">IHI A82</strain>
    </source>
</reference>
<dbReference type="Gene3D" id="1.20.5.170">
    <property type="match status" value="1"/>
</dbReference>
<protein>
    <submittedName>
        <fullName evidence="2">Uncharacterized protein</fullName>
    </submittedName>
</protein>
<evidence type="ECO:0000313" key="3">
    <source>
        <dbReference type="Proteomes" id="UP000286045"/>
    </source>
</evidence>
<dbReference type="STRING" id="363999.A0A439CVD1"/>
<dbReference type="AlphaFoldDB" id="A0A439CVD1"/>
<accession>A0A439CVD1</accession>
<dbReference type="EMBL" id="RYZI01000365">
    <property type="protein sequence ID" value="RWA06129.1"/>
    <property type="molecule type" value="Genomic_DNA"/>
</dbReference>
<gene>
    <name evidence="2" type="ORF">EKO27_g8973</name>
</gene>
<feature type="coiled-coil region" evidence="1">
    <location>
        <begin position="69"/>
        <end position="96"/>
    </location>
</feature>
<organism evidence="2 3">
    <name type="scientific">Xylaria grammica</name>
    <dbReference type="NCBI Taxonomy" id="363999"/>
    <lineage>
        <taxon>Eukaryota</taxon>
        <taxon>Fungi</taxon>
        <taxon>Dikarya</taxon>
        <taxon>Ascomycota</taxon>
        <taxon>Pezizomycotina</taxon>
        <taxon>Sordariomycetes</taxon>
        <taxon>Xylariomycetidae</taxon>
        <taxon>Xylariales</taxon>
        <taxon>Xylariaceae</taxon>
        <taxon>Xylaria</taxon>
    </lineage>
</organism>
<comment type="caution">
    <text evidence="2">The sequence shown here is derived from an EMBL/GenBank/DDBJ whole genome shotgun (WGS) entry which is preliminary data.</text>
</comment>
<evidence type="ECO:0000313" key="2">
    <source>
        <dbReference type="EMBL" id="RWA06129.1"/>
    </source>
</evidence>
<keyword evidence="3" id="KW-1185">Reference proteome</keyword>
<evidence type="ECO:0000256" key="1">
    <source>
        <dbReference type="SAM" id="Coils"/>
    </source>
</evidence>